<dbReference type="InterPro" id="IPR012827">
    <property type="entry name" value="Hemerythrin_metal-bd"/>
</dbReference>
<keyword evidence="6" id="KW-1185">Reference proteome</keyword>
<evidence type="ECO:0000256" key="3">
    <source>
        <dbReference type="ARBA" id="ARBA00023004"/>
    </source>
</evidence>
<dbReference type="STRING" id="83767.SAMN05660652_02915"/>
<organism evidence="5 6">
    <name type="scientific">Propionivibrio dicarboxylicus</name>
    <dbReference type="NCBI Taxonomy" id="83767"/>
    <lineage>
        <taxon>Bacteria</taxon>
        <taxon>Pseudomonadati</taxon>
        <taxon>Pseudomonadota</taxon>
        <taxon>Betaproteobacteria</taxon>
        <taxon>Rhodocyclales</taxon>
        <taxon>Rhodocyclaceae</taxon>
        <taxon>Propionivibrio</taxon>
    </lineage>
</organism>
<dbReference type="EMBL" id="FNCY01000013">
    <property type="protein sequence ID" value="SDI13230.1"/>
    <property type="molecule type" value="Genomic_DNA"/>
</dbReference>
<dbReference type="Proteomes" id="UP000198607">
    <property type="component" value="Unassembled WGS sequence"/>
</dbReference>
<evidence type="ECO:0000259" key="4">
    <source>
        <dbReference type="Pfam" id="PF01814"/>
    </source>
</evidence>
<dbReference type="InterPro" id="IPR050669">
    <property type="entry name" value="Hemerythrin"/>
</dbReference>
<dbReference type="SUPFAM" id="SSF47188">
    <property type="entry name" value="Hemerythrin-like"/>
    <property type="match status" value="1"/>
</dbReference>
<dbReference type="RefSeq" id="WP_091938634.1">
    <property type="nucleotide sequence ID" value="NZ_FNCY01000013.1"/>
</dbReference>
<evidence type="ECO:0000313" key="5">
    <source>
        <dbReference type="EMBL" id="SDI13230.1"/>
    </source>
</evidence>
<evidence type="ECO:0000256" key="2">
    <source>
        <dbReference type="ARBA" id="ARBA00022723"/>
    </source>
</evidence>
<dbReference type="CDD" id="cd12107">
    <property type="entry name" value="Hemerythrin"/>
    <property type="match status" value="1"/>
</dbReference>
<dbReference type="InterPro" id="IPR012312">
    <property type="entry name" value="Hemerythrin-like"/>
</dbReference>
<sequence length="143" mass="16423">MDSDSVRPYVWRTDFELGIPLIDDQHRVLVKMINEAHHRLNGDPSAAEVSEIVNGLLSYADYHFETEERYAVEYGYDRAHGVAYAEHISEHRAFARDVADVARRLAAGERVETPALLTYLRRWLTDHILELDRRIGDFAGALD</sequence>
<dbReference type="PANTHER" id="PTHR37164:SF1">
    <property type="entry name" value="BACTERIOHEMERYTHRIN"/>
    <property type="match status" value="1"/>
</dbReference>
<dbReference type="PANTHER" id="PTHR37164">
    <property type="entry name" value="BACTERIOHEMERYTHRIN"/>
    <property type="match status" value="1"/>
</dbReference>
<accession>A0A1G8I3L3</accession>
<protein>
    <submittedName>
        <fullName evidence="5">Hemerythrin</fullName>
    </submittedName>
</protein>
<gene>
    <name evidence="5" type="ORF">SAMN05660652_02915</name>
</gene>
<name>A0A1G8I3L3_9RHOO</name>
<dbReference type="GO" id="GO:0046872">
    <property type="term" value="F:metal ion binding"/>
    <property type="evidence" value="ECO:0007669"/>
    <property type="project" value="UniProtKB-KW"/>
</dbReference>
<keyword evidence="2" id="KW-0479">Metal-binding</keyword>
<dbReference type="Gene3D" id="1.20.120.50">
    <property type="entry name" value="Hemerythrin-like"/>
    <property type="match status" value="1"/>
</dbReference>
<keyword evidence="3" id="KW-0408">Iron</keyword>
<comment type="similarity">
    <text evidence="1">Belongs to the hemerythrin family.</text>
</comment>
<dbReference type="Pfam" id="PF01814">
    <property type="entry name" value="Hemerythrin"/>
    <property type="match status" value="1"/>
</dbReference>
<feature type="domain" description="Hemerythrin-like" evidence="4">
    <location>
        <begin position="18"/>
        <end position="133"/>
    </location>
</feature>
<dbReference type="OrthoDB" id="5296936at2"/>
<dbReference type="InterPro" id="IPR035938">
    <property type="entry name" value="Hemerythrin-like_sf"/>
</dbReference>
<dbReference type="NCBIfam" id="TIGR02481">
    <property type="entry name" value="hemeryth_dom"/>
    <property type="match status" value="1"/>
</dbReference>
<evidence type="ECO:0000313" key="6">
    <source>
        <dbReference type="Proteomes" id="UP000198607"/>
    </source>
</evidence>
<evidence type="ECO:0000256" key="1">
    <source>
        <dbReference type="ARBA" id="ARBA00010587"/>
    </source>
</evidence>
<reference evidence="5 6" key="1">
    <citation type="submission" date="2016-10" db="EMBL/GenBank/DDBJ databases">
        <authorList>
            <person name="de Groot N.N."/>
        </authorList>
    </citation>
    <scope>NUCLEOTIDE SEQUENCE [LARGE SCALE GENOMIC DNA]</scope>
    <source>
        <strain evidence="5 6">DSM 5885</strain>
    </source>
</reference>
<dbReference type="AlphaFoldDB" id="A0A1G8I3L3"/>
<proteinExistence type="inferred from homology"/>
<dbReference type="NCBIfam" id="NF033749">
    <property type="entry name" value="bact_hemeryth"/>
    <property type="match status" value="1"/>
</dbReference>